<protein>
    <submittedName>
        <fullName evidence="1">Uncharacterized protein</fullName>
    </submittedName>
</protein>
<proteinExistence type="predicted"/>
<keyword evidence="2" id="KW-1185">Reference proteome</keyword>
<dbReference type="AlphaFoldDB" id="A0A139SHD5"/>
<reference evidence="1 2" key="1">
    <citation type="submission" date="2016-02" db="EMBL/GenBank/DDBJ databases">
        <authorList>
            <person name="Wen L."/>
            <person name="He K."/>
            <person name="Yang H."/>
        </authorList>
    </citation>
    <scope>NUCLEOTIDE SEQUENCE [LARGE SCALE GENOMIC DNA]</scope>
    <source>
        <strain evidence="1 2">CV58</strain>
    </source>
</reference>
<sequence>MVSALRIFKPFFLVILVLCLFAITACKDNKSKIIPYPKNFPQECIDYLDKWMRYIEKAKASNRFDKEAIAAFQSHREAVQYILDKEYRDNEERRDYCKMEEIHWTFFDPIDNMHNMTQAELEKAIDVEYDKKRHRERGSRYQY</sequence>
<dbReference type="PROSITE" id="PS51257">
    <property type="entry name" value="PROKAR_LIPOPROTEIN"/>
    <property type="match status" value="1"/>
</dbReference>
<comment type="caution">
    <text evidence="1">The sequence shown here is derived from an EMBL/GenBank/DDBJ whole genome shotgun (WGS) entry which is preliminary data.</text>
</comment>
<dbReference type="RefSeq" id="WP_068393399.1">
    <property type="nucleotide sequence ID" value="NZ_LSZO01000220.1"/>
</dbReference>
<dbReference type="Proteomes" id="UP000072660">
    <property type="component" value="Unassembled WGS sequence"/>
</dbReference>
<gene>
    <name evidence="1" type="ORF">AXE65_07995</name>
</gene>
<accession>A0A139SHD5</accession>
<evidence type="ECO:0000313" key="2">
    <source>
        <dbReference type="Proteomes" id="UP000072660"/>
    </source>
</evidence>
<evidence type="ECO:0000313" key="1">
    <source>
        <dbReference type="EMBL" id="KXU33953.1"/>
    </source>
</evidence>
<dbReference type="EMBL" id="LSZO01000220">
    <property type="protein sequence ID" value="KXU33953.1"/>
    <property type="molecule type" value="Genomic_DNA"/>
</dbReference>
<organism evidence="1 2">
    <name type="scientific">Ventosimonas gracilis</name>
    <dbReference type="NCBI Taxonomy" id="1680762"/>
    <lineage>
        <taxon>Bacteria</taxon>
        <taxon>Pseudomonadati</taxon>
        <taxon>Pseudomonadota</taxon>
        <taxon>Gammaproteobacteria</taxon>
        <taxon>Pseudomonadales</taxon>
        <taxon>Ventosimonadaceae</taxon>
        <taxon>Ventosimonas</taxon>
    </lineage>
</organism>
<name>A0A139SHD5_9GAMM</name>